<proteinExistence type="predicted"/>
<organism evidence="1 2">
    <name type="scientific">Comamonas testosteroni TK102</name>
    <dbReference type="NCBI Taxonomy" id="1392005"/>
    <lineage>
        <taxon>Bacteria</taxon>
        <taxon>Pseudomonadati</taxon>
        <taxon>Pseudomonadota</taxon>
        <taxon>Betaproteobacteria</taxon>
        <taxon>Burkholderiales</taxon>
        <taxon>Comamonadaceae</taxon>
        <taxon>Comamonas</taxon>
    </lineage>
</organism>
<sequence>MPHIDIQLSGQADAQLSREVSSQIARLTRDILHKQPELIAISIRYVPSDAWWIDGRTLAETGHSSFYLDISITDETNTKAEKALYLEAVHQTMAGLLPRLHEVSYVHLIDARAAAYGYGGKTQEFRHQHR</sequence>
<dbReference type="Proteomes" id="UP000028782">
    <property type="component" value="Chromosome"/>
</dbReference>
<dbReference type="InterPro" id="IPR014347">
    <property type="entry name" value="Tautomerase/MIF_sf"/>
</dbReference>
<dbReference type="EMBL" id="CP006704">
    <property type="protein sequence ID" value="AIJ45035.1"/>
    <property type="molecule type" value="Genomic_DNA"/>
</dbReference>
<accession>A0A076PN06</accession>
<evidence type="ECO:0000313" key="1">
    <source>
        <dbReference type="EMBL" id="AIJ45035.1"/>
    </source>
</evidence>
<dbReference type="KEGG" id="ctes:O987_04340"/>
<evidence type="ECO:0000313" key="2">
    <source>
        <dbReference type="Proteomes" id="UP000028782"/>
    </source>
</evidence>
<gene>
    <name evidence="1" type="ORF">O987_04340</name>
</gene>
<dbReference type="HOGENOM" id="CLU_154654_1_0_4"/>
<dbReference type="SUPFAM" id="SSF55331">
    <property type="entry name" value="Tautomerase/MIF"/>
    <property type="match status" value="1"/>
</dbReference>
<name>A0A076PN06_COMTE</name>
<dbReference type="Gene3D" id="3.30.429.10">
    <property type="entry name" value="Macrophage Migration Inhibitory Factor"/>
    <property type="match status" value="2"/>
</dbReference>
<dbReference type="RefSeq" id="WP_043370944.1">
    <property type="nucleotide sequence ID" value="NZ_CP006704.1"/>
</dbReference>
<protein>
    <submittedName>
        <fullName evidence="1">4-oxalocrotonate tautomerase</fullName>
    </submittedName>
</protein>
<dbReference type="AlphaFoldDB" id="A0A076PN06"/>
<reference evidence="1 2" key="1">
    <citation type="journal article" date="2014" name="Genome Announc.">
        <title>Complete Genome Sequence of Polychlorinated Biphenyl Degrader Comamonas testosteroni TK102 (NBRC 109938).</title>
        <authorList>
            <person name="Fukuda K."/>
            <person name="Hosoyama A."/>
            <person name="Tsuchikane K."/>
            <person name="Ohji S."/>
            <person name="Yamazoe A."/>
            <person name="Fujita N."/>
            <person name="Shintani M."/>
            <person name="Kimbara K."/>
        </authorList>
    </citation>
    <scope>NUCLEOTIDE SEQUENCE [LARGE SCALE GENOMIC DNA]</scope>
    <source>
        <strain evidence="1">TK102</strain>
    </source>
</reference>